<evidence type="ECO:0000313" key="1">
    <source>
        <dbReference type="EMBL" id="SMO67564.1"/>
    </source>
</evidence>
<accession>A0A521D7A2</accession>
<protein>
    <submittedName>
        <fullName evidence="1">Uncharacterized protein</fullName>
    </submittedName>
</protein>
<name>A0A521D7A2_9BACL</name>
<dbReference type="AlphaFoldDB" id="A0A521D7A2"/>
<gene>
    <name evidence="1" type="ORF">SAMN06264849_105174</name>
</gene>
<dbReference type="RefSeq" id="WP_142505498.1">
    <property type="nucleotide sequence ID" value="NZ_FXTI01000005.1"/>
</dbReference>
<reference evidence="1 2" key="1">
    <citation type="submission" date="2017-05" db="EMBL/GenBank/DDBJ databases">
        <authorList>
            <person name="Varghese N."/>
            <person name="Submissions S."/>
        </authorList>
    </citation>
    <scope>NUCLEOTIDE SEQUENCE [LARGE SCALE GENOMIC DNA]</scope>
    <source>
        <strain evidence="1 2">DSM 45474</strain>
    </source>
</reference>
<proteinExistence type="predicted"/>
<organism evidence="1 2">
    <name type="scientific">Melghirimyces algeriensis</name>
    <dbReference type="NCBI Taxonomy" id="910412"/>
    <lineage>
        <taxon>Bacteria</taxon>
        <taxon>Bacillati</taxon>
        <taxon>Bacillota</taxon>
        <taxon>Bacilli</taxon>
        <taxon>Bacillales</taxon>
        <taxon>Thermoactinomycetaceae</taxon>
        <taxon>Melghirimyces</taxon>
    </lineage>
</organism>
<sequence length="70" mass="8075">MDSVQLSFLFPDQTADKDSSNRLADNLLSPFVRWLEPEGVKRTSSTFLLEERDAETESLLHHVVMNLRIQ</sequence>
<dbReference type="Proteomes" id="UP000315636">
    <property type="component" value="Unassembled WGS sequence"/>
</dbReference>
<keyword evidence="2" id="KW-1185">Reference proteome</keyword>
<dbReference type="EMBL" id="FXTI01000005">
    <property type="protein sequence ID" value="SMO67564.1"/>
    <property type="molecule type" value="Genomic_DNA"/>
</dbReference>
<evidence type="ECO:0000313" key="2">
    <source>
        <dbReference type="Proteomes" id="UP000315636"/>
    </source>
</evidence>